<dbReference type="HOGENOM" id="CLU_002453_0_0_1"/>
<proteinExistence type="predicted"/>
<dbReference type="OMA" id="ADIFRQM"/>
<evidence type="ECO:0000256" key="14">
    <source>
        <dbReference type="SAM" id="MobiDB-lite"/>
    </source>
</evidence>
<evidence type="ECO:0000256" key="13">
    <source>
        <dbReference type="PROSITE-ProRule" id="PRU10141"/>
    </source>
</evidence>
<dbReference type="RefSeq" id="XP_023197521.1">
    <property type="nucleotide sequence ID" value="XM_023341753.1"/>
</dbReference>
<evidence type="ECO:0000256" key="1">
    <source>
        <dbReference type="ARBA" id="ARBA00004245"/>
    </source>
</evidence>
<keyword evidence="7" id="KW-0418">Kinase</keyword>
<evidence type="ECO:0000256" key="7">
    <source>
        <dbReference type="ARBA" id="ARBA00022777"/>
    </source>
</evidence>
<dbReference type="OrthoDB" id="266718at2759"/>
<dbReference type="GO" id="GO:0005856">
    <property type="term" value="C:cytoskeleton"/>
    <property type="evidence" value="ECO:0007669"/>
    <property type="project" value="UniProtKB-SubCell"/>
</dbReference>
<evidence type="ECO:0000313" key="17">
    <source>
        <dbReference type="Proteomes" id="UP000002852"/>
    </source>
</evidence>
<keyword evidence="9" id="KW-0206">Cytoskeleton</keyword>
<evidence type="ECO:0000256" key="12">
    <source>
        <dbReference type="ARBA" id="ARBA00075375"/>
    </source>
</evidence>
<keyword evidence="8 13" id="KW-0067">ATP-binding</keyword>
<dbReference type="Ensembl" id="ENSXMAT00000012384.2">
    <property type="protein sequence ID" value="ENSXMAP00000012368.1"/>
    <property type="gene ID" value="ENSXMAG00000012352.2"/>
</dbReference>
<dbReference type="GO" id="GO:0004674">
    <property type="term" value="F:protein serine/threonine kinase activity"/>
    <property type="evidence" value="ECO:0007669"/>
    <property type="project" value="UniProtKB-KW"/>
</dbReference>
<dbReference type="AlphaFoldDB" id="M4AD24"/>
<evidence type="ECO:0000259" key="15">
    <source>
        <dbReference type="PROSITE" id="PS50011"/>
    </source>
</evidence>
<dbReference type="PANTHER" id="PTHR22983">
    <property type="entry name" value="PROTEIN KINASE RELATED"/>
    <property type="match status" value="1"/>
</dbReference>
<dbReference type="PROSITE" id="PS00108">
    <property type="entry name" value="PROTEIN_KINASE_ST"/>
    <property type="match status" value="1"/>
</dbReference>
<dbReference type="SUPFAM" id="SSF48371">
    <property type="entry name" value="ARM repeat"/>
    <property type="match status" value="1"/>
</dbReference>
<keyword evidence="5" id="KW-0808">Transferase</keyword>
<dbReference type="SMART" id="SM00220">
    <property type="entry name" value="S_TKc"/>
    <property type="match status" value="1"/>
</dbReference>
<sequence>MDSYHVLNLVGEGSFGRVYKGRKKFTGKVVALKFMPKVGRTEKELRSLKREIEIMRDLRHPNIVQLFDSFETETEVVVVTEYAEGQLFQILEDDGNLPESQVREIACQLVSALYYLHSHRILHRDMKPQNILLGKSGEVKLCDFGFARAMSVSTLVLTSIKGTPLYMSPEIVEEKPYDHTADLWALGCILYELHTGVPPFYTNSIFHLVQLIVKDPIKWPDTMSDSCMSFLKGLLTKDPQKRLSWPDLLHHSFVADGVLAVMSDTNLFSPLTVTPSPDVVAMKMKQVAEKSVPTSGESILMRKAREEMELKKREKKKEGCERMNSATVMASPKALCSDVPAASGQLAMTANQSMNPKSKTRTTSKQRGQISRDYEQEFPSVEVGPRLVLRGNDRPAALHRQDVATERHRENLVQETDLSRQQKKPINYNDIICQIKSSITAFQVQLIGVGVINVQHIEHVLKVLRNLILTPDLEKSHHISHELKLPQSFFELIRDSVSNSDFIKEQRNVLTLGEIIKFILFYWERHCGWVEEEPRLEEFAKPLEMIINQSNLTALAPLAASLLSLFTLHGVDVFVDVENLTSLLKMHPSPLVLPPPGWGLYDGLLSLLLHALSEDDNASVSSKLNPHLFLDLWKKVGSSLASPTPNLDFFSASGVYSFLSIALLIFTKDLHSCIPLFSDKTSQCVYTLCWLLSNDCPHLSAKPPCGSADMELSCDALSTLSCHLLCFPFALDLPPHTMAGVLQVYDSCQVASSLLQVIQTFPPSQLELPLSLLSRLLLCDSERSVSHVGGGASGFFSSTQSNQLFPSKNPTAVTRTASSLLSDLLRQDELWDCAVELLNLLSQVARCSSQPASPRISVEAAALQQALTHPCDQIRAATCRFVGNLEPFRANQARNLQADIFRQMIDALNDSCAQVRRMACRAVGNWLGYIAAKFKMGGSCSDSSGWGKENNLSKQAHSPVEAAGDAVTEQMFDADEQRRWTDEAQRSATSLTCLLSDRDAVTRRHCCAALGNLVNVDGVVSVLDEDVYCSLLRVACNDPNNDVREAAIAALNLCSQQDAVQRGS</sequence>
<dbReference type="CTD" id="27148"/>
<comment type="catalytic activity">
    <reaction evidence="10">
        <text>L-threonyl-[protein] + ATP = O-phospho-L-threonyl-[protein] + ADP + H(+)</text>
        <dbReference type="Rhea" id="RHEA:46608"/>
        <dbReference type="Rhea" id="RHEA-COMP:11060"/>
        <dbReference type="Rhea" id="RHEA-COMP:11605"/>
        <dbReference type="ChEBI" id="CHEBI:15378"/>
        <dbReference type="ChEBI" id="CHEBI:30013"/>
        <dbReference type="ChEBI" id="CHEBI:30616"/>
        <dbReference type="ChEBI" id="CHEBI:61977"/>
        <dbReference type="ChEBI" id="CHEBI:456216"/>
        <dbReference type="EC" id="2.7.11.1"/>
    </reaction>
</comment>
<dbReference type="Pfam" id="PF00069">
    <property type="entry name" value="Pkinase"/>
    <property type="match status" value="1"/>
</dbReference>
<dbReference type="InterPro" id="IPR017441">
    <property type="entry name" value="Protein_kinase_ATP_BS"/>
</dbReference>
<dbReference type="GO" id="GO:0035082">
    <property type="term" value="P:axoneme assembly"/>
    <property type="evidence" value="ECO:0007669"/>
    <property type="project" value="Ensembl"/>
</dbReference>
<feature type="domain" description="Protein kinase" evidence="15">
    <location>
        <begin position="4"/>
        <end position="254"/>
    </location>
</feature>
<evidence type="ECO:0000256" key="8">
    <source>
        <dbReference type="ARBA" id="ARBA00022840"/>
    </source>
</evidence>
<reference evidence="17" key="2">
    <citation type="journal article" date="2013" name="Nat. Genet.">
        <title>The genome of the platyfish, Xiphophorus maculatus, provides insights into evolutionary adaptation and several complex traits.</title>
        <authorList>
            <person name="Schartl M."/>
            <person name="Walter R.B."/>
            <person name="Shen Y."/>
            <person name="Garcia T."/>
            <person name="Catchen J."/>
            <person name="Amores A."/>
            <person name="Braasch I."/>
            <person name="Chalopin D."/>
            <person name="Volff J.N."/>
            <person name="Lesch K.P."/>
            <person name="Bisazza A."/>
            <person name="Minx P."/>
            <person name="Hillier L."/>
            <person name="Wilson R.K."/>
            <person name="Fuerstenberg S."/>
            <person name="Boore J."/>
            <person name="Searle S."/>
            <person name="Postlethwait J.H."/>
            <person name="Warren W.C."/>
        </authorList>
    </citation>
    <scope>NUCLEOTIDE SEQUENCE [LARGE SCALE GENOMIC DNA]</scope>
    <source>
        <strain evidence="17">JP 163 A</strain>
    </source>
</reference>
<dbReference type="GO" id="GO:0009953">
    <property type="term" value="P:dorsal/ventral pattern formation"/>
    <property type="evidence" value="ECO:0007669"/>
    <property type="project" value="Ensembl"/>
</dbReference>
<dbReference type="PROSITE" id="PS50011">
    <property type="entry name" value="PROTEIN_KINASE_DOM"/>
    <property type="match status" value="1"/>
</dbReference>
<keyword evidence="6 13" id="KW-0547">Nucleotide-binding</keyword>
<evidence type="ECO:0000313" key="16">
    <source>
        <dbReference type="Ensembl" id="ENSXMAP00000012368.1"/>
    </source>
</evidence>
<protein>
    <recommendedName>
        <fullName evidence="2">non-specific serine/threonine protein kinase</fullName>
        <ecNumber evidence="2">2.7.11.1</ecNumber>
    </recommendedName>
    <alternativeName>
        <fullName evidence="12">Fused homolog</fullName>
    </alternativeName>
</protein>
<dbReference type="GO" id="GO:0005737">
    <property type="term" value="C:cytoplasm"/>
    <property type="evidence" value="ECO:0007669"/>
    <property type="project" value="TreeGrafter"/>
</dbReference>
<dbReference type="GeneID" id="102238395"/>
<accession>M4AD24</accession>
<keyword evidence="4" id="KW-0723">Serine/threonine-protein kinase</keyword>
<dbReference type="PANTHER" id="PTHR22983:SF6">
    <property type="entry name" value="SERINE_THREONINE-PROTEIN KINASE 36"/>
    <property type="match status" value="1"/>
</dbReference>
<dbReference type="EC" id="2.7.11.1" evidence="2"/>
<keyword evidence="17" id="KW-1185">Reference proteome</keyword>
<name>M4AD24_XIPMA</name>
<dbReference type="RefSeq" id="XP_023197523.1">
    <property type="nucleotide sequence ID" value="XM_023341755.1"/>
</dbReference>
<dbReference type="InterPro" id="IPR011989">
    <property type="entry name" value="ARM-like"/>
</dbReference>
<dbReference type="InterPro" id="IPR016024">
    <property type="entry name" value="ARM-type_fold"/>
</dbReference>
<evidence type="ECO:0000256" key="5">
    <source>
        <dbReference type="ARBA" id="ARBA00022679"/>
    </source>
</evidence>
<evidence type="ECO:0000256" key="10">
    <source>
        <dbReference type="ARBA" id="ARBA00047899"/>
    </source>
</evidence>
<reference evidence="17" key="1">
    <citation type="submission" date="2012-01" db="EMBL/GenBank/DDBJ databases">
        <authorList>
            <person name="Walter R."/>
            <person name="Schartl M."/>
            <person name="Warren W."/>
        </authorList>
    </citation>
    <scope>NUCLEOTIDE SEQUENCE [LARGE SCALE GENOMIC DNA]</scope>
    <source>
        <strain evidence="17">JP 163 A</strain>
    </source>
</reference>
<comment type="catalytic activity">
    <reaction evidence="11">
        <text>L-seryl-[protein] + ATP = O-phospho-L-seryl-[protein] + ADP + H(+)</text>
        <dbReference type="Rhea" id="RHEA:17989"/>
        <dbReference type="Rhea" id="RHEA-COMP:9863"/>
        <dbReference type="Rhea" id="RHEA-COMP:11604"/>
        <dbReference type="ChEBI" id="CHEBI:15378"/>
        <dbReference type="ChEBI" id="CHEBI:29999"/>
        <dbReference type="ChEBI" id="CHEBI:30616"/>
        <dbReference type="ChEBI" id="CHEBI:83421"/>
        <dbReference type="ChEBI" id="CHEBI:456216"/>
        <dbReference type="EC" id="2.7.11.1"/>
    </reaction>
</comment>
<dbReference type="Proteomes" id="UP000002852">
    <property type="component" value="Unassembled WGS sequence"/>
</dbReference>
<evidence type="ECO:0000256" key="3">
    <source>
        <dbReference type="ARBA" id="ARBA00022490"/>
    </source>
</evidence>
<dbReference type="KEGG" id="xma:102238395"/>
<feature type="region of interest" description="Disordered" evidence="14">
    <location>
        <begin position="349"/>
        <end position="371"/>
    </location>
</feature>
<evidence type="ECO:0000256" key="2">
    <source>
        <dbReference type="ARBA" id="ARBA00012513"/>
    </source>
</evidence>
<dbReference type="STRING" id="8083.ENSXMAP00000012368"/>
<dbReference type="CDD" id="cd14002">
    <property type="entry name" value="STKc_STK36"/>
    <property type="match status" value="1"/>
</dbReference>
<dbReference type="InterPro" id="IPR008271">
    <property type="entry name" value="Ser/Thr_kinase_AS"/>
</dbReference>
<dbReference type="FunFam" id="3.30.200.20:FF:000042">
    <property type="entry name" value="Aurora kinase A"/>
    <property type="match status" value="1"/>
</dbReference>
<dbReference type="eggNOG" id="KOG0597">
    <property type="taxonomic scope" value="Eukaryota"/>
</dbReference>
<dbReference type="Gene3D" id="1.10.510.10">
    <property type="entry name" value="Transferase(Phosphotransferase) domain 1"/>
    <property type="match status" value="1"/>
</dbReference>
<dbReference type="InterPro" id="IPR011009">
    <property type="entry name" value="Kinase-like_dom_sf"/>
</dbReference>
<dbReference type="InterPro" id="IPR000719">
    <property type="entry name" value="Prot_kinase_dom"/>
</dbReference>
<dbReference type="GeneTree" id="ENSGT00940000158375"/>
<comment type="subcellular location">
    <subcellularLocation>
        <location evidence="1">Cytoplasm</location>
        <location evidence="1">Cytoskeleton</location>
    </subcellularLocation>
</comment>
<dbReference type="SUPFAM" id="SSF56112">
    <property type="entry name" value="Protein kinase-like (PK-like)"/>
    <property type="match status" value="1"/>
</dbReference>
<reference evidence="16" key="4">
    <citation type="submission" date="2025-09" db="UniProtKB">
        <authorList>
            <consortium name="Ensembl"/>
        </authorList>
    </citation>
    <scope>IDENTIFICATION</scope>
    <source>
        <strain evidence="16">JP 163 A</strain>
    </source>
</reference>
<evidence type="ECO:0000256" key="9">
    <source>
        <dbReference type="ARBA" id="ARBA00023212"/>
    </source>
</evidence>
<feature type="binding site" evidence="13">
    <location>
        <position position="33"/>
    </location>
    <ligand>
        <name>ATP</name>
        <dbReference type="ChEBI" id="CHEBI:30616"/>
    </ligand>
</feature>
<dbReference type="FunFam" id="1.10.510.10:FF:000292">
    <property type="entry name" value="Serine/threonine-protein kinase 36"/>
    <property type="match status" value="1"/>
</dbReference>
<dbReference type="GO" id="GO:0005524">
    <property type="term" value="F:ATP binding"/>
    <property type="evidence" value="ECO:0007669"/>
    <property type="project" value="UniProtKB-UniRule"/>
</dbReference>
<dbReference type="Gene3D" id="1.25.10.10">
    <property type="entry name" value="Leucine-rich Repeat Variant"/>
    <property type="match status" value="2"/>
</dbReference>
<dbReference type="PROSITE" id="PS00107">
    <property type="entry name" value="PROTEIN_KINASE_ATP"/>
    <property type="match status" value="1"/>
</dbReference>
<evidence type="ECO:0000256" key="11">
    <source>
        <dbReference type="ARBA" id="ARBA00048679"/>
    </source>
</evidence>
<organism evidence="16 17">
    <name type="scientific">Xiphophorus maculatus</name>
    <name type="common">Southern platyfish</name>
    <name type="synonym">Platypoecilus maculatus</name>
    <dbReference type="NCBI Taxonomy" id="8083"/>
    <lineage>
        <taxon>Eukaryota</taxon>
        <taxon>Metazoa</taxon>
        <taxon>Chordata</taxon>
        <taxon>Craniata</taxon>
        <taxon>Vertebrata</taxon>
        <taxon>Euteleostomi</taxon>
        <taxon>Actinopterygii</taxon>
        <taxon>Neopterygii</taxon>
        <taxon>Teleostei</taxon>
        <taxon>Neoteleostei</taxon>
        <taxon>Acanthomorphata</taxon>
        <taxon>Ovalentaria</taxon>
        <taxon>Atherinomorphae</taxon>
        <taxon>Cyprinodontiformes</taxon>
        <taxon>Poeciliidae</taxon>
        <taxon>Poeciliinae</taxon>
        <taxon>Xiphophorus</taxon>
    </lineage>
</organism>
<dbReference type="GO" id="GO:0007224">
    <property type="term" value="P:smoothened signaling pathway"/>
    <property type="evidence" value="ECO:0007669"/>
    <property type="project" value="Ensembl"/>
</dbReference>
<keyword evidence="3" id="KW-0963">Cytoplasm</keyword>
<dbReference type="GO" id="GO:0007368">
    <property type="term" value="P:determination of left/right symmetry"/>
    <property type="evidence" value="ECO:0007669"/>
    <property type="project" value="Ensembl"/>
</dbReference>
<reference evidence="16" key="3">
    <citation type="submission" date="2025-08" db="UniProtKB">
        <authorList>
            <consortium name="Ensembl"/>
        </authorList>
    </citation>
    <scope>IDENTIFICATION</scope>
    <source>
        <strain evidence="16">JP 163 A</strain>
    </source>
</reference>
<evidence type="ECO:0000256" key="6">
    <source>
        <dbReference type="ARBA" id="ARBA00022741"/>
    </source>
</evidence>
<evidence type="ECO:0000256" key="4">
    <source>
        <dbReference type="ARBA" id="ARBA00022527"/>
    </source>
</evidence>
<dbReference type="InParanoid" id="M4AD24"/>